<feature type="domain" description="Transcription factor IIIC subunit Tfc1/Sfc1 triple barrel" evidence="7">
    <location>
        <begin position="34"/>
        <end position="137"/>
    </location>
</feature>
<dbReference type="InterPro" id="IPR019136">
    <property type="entry name" value="TF_IIIC_su-5_HTH"/>
</dbReference>
<dbReference type="GO" id="GO:0000127">
    <property type="term" value="C:transcription factor TFIIIC complex"/>
    <property type="evidence" value="ECO:0007669"/>
    <property type="project" value="InterPro"/>
</dbReference>
<evidence type="ECO:0000256" key="4">
    <source>
        <dbReference type="ARBA" id="ARBA00023242"/>
    </source>
</evidence>
<dbReference type="GO" id="GO:0005634">
    <property type="term" value="C:nucleus"/>
    <property type="evidence" value="ECO:0007669"/>
    <property type="project" value="UniProtKB-SubCell"/>
</dbReference>
<evidence type="ECO:0000256" key="2">
    <source>
        <dbReference type="ARBA" id="ARBA00023125"/>
    </source>
</evidence>
<dbReference type="InterPro" id="IPR040454">
    <property type="entry name" value="TF_IIIC_Tfc1/Sfc1"/>
</dbReference>
<dbReference type="GO" id="GO:0006384">
    <property type="term" value="P:transcription initiation at RNA polymerase III promoter"/>
    <property type="evidence" value="ECO:0007669"/>
    <property type="project" value="InterPro"/>
</dbReference>
<proteinExistence type="predicted"/>
<protein>
    <recommendedName>
        <fullName evidence="9">General transcription factor 3C polypeptide 5</fullName>
    </recommendedName>
</protein>
<comment type="subcellular location">
    <subcellularLocation>
        <location evidence="1">Nucleus</location>
    </subcellularLocation>
</comment>
<dbReference type="STRING" id="6293.A0A1I8EW74"/>
<sequence length="477" mass="54398">MVLDVLSNSRVKTLATKQDMWPSTSTENLPEYVVVVYPGVVRNAEKAIETLGGTQTLSMNHFAGRPLELRHNPKNLYTNALVSERGSAEKSFGGTGTVLCVVTVRRKKSDPNCVQAKVIGMVSTVYTFKSMCDFHYLPIRQSEAFPGCFENLVPKLIPLDLPGALSWWNQPENERRTPLHLPPYQFSRYSIPSSKLLCKETDFSPEKVKRKSAGHGQSLRSERKALSVTVHSTAEFPKQPTEEAVNDANIRCKNDEPHRLLQELFEERPMWTRVGILKKTRLDDGLIKTLLQKFAFYILNGPWGRLWCRFGYDPRTDPNAKQYQSVMVTFRQHAKIPERQRLKIVTKNSERPGHASVTSASSLAPAVPSTYGSLTDEHIDYTYTPGELPRVRQMWYCICDVKLPIAEEIVRKEFFAHSERADPQNGWLPPKAVDRIRDAIKEDVKKLSSQIEEEEGIPDETEEDWWTEQSTDQQNHP</sequence>
<dbReference type="Pfam" id="PF17682">
    <property type="entry name" value="Tau95_N"/>
    <property type="match status" value="1"/>
</dbReference>
<name>A0A1I8EW74_WUCBA</name>
<evidence type="ECO:0000256" key="3">
    <source>
        <dbReference type="ARBA" id="ARBA00023163"/>
    </source>
</evidence>
<accession>A0A1I8EW74</accession>
<evidence type="ECO:0000256" key="5">
    <source>
        <dbReference type="SAM" id="MobiDB-lite"/>
    </source>
</evidence>
<feature type="domain" description="Transcription factor IIIC subunit 5 HTH" evidence="6">
    <location>
        <begin position="181"/>
        <end position="328"/>
    </location>
</feature>
<evidence type="ECO:0000259" key="6">
    <source>
        <dbReference type="Pfam" id="PF09734"/>
    </source>
</evidence>
<keyword evidence="4" id="KW-0539">Nucleus</keyword>
<dbReference type="PANTHER" id="PTHR13230:SF5">
    <property type="entry name" value="GENERAL TRANSCRIPTION FACTOR 3C POLYPEPTIDE 5"/>
    <property type="match status" value="1"/>
</dbReference>
<dbReference type="PANTHER" id="PTHR13230">
    <property type="entry name" value="GENERAL TRANSCRIPTION FACTOR IIIC, POLYPEPTIDE 5"/>
    <property type="match status" value="1"/>
</dbReference>
<evidence type="ECO:0000313" key="8">
    <source>
        <dbReference type="WBParaSite" id="maker-PairedContig_5606-snap-gene-0.30-mRNA-1"/>
    </source>
</evidence>
<dbReference type="Pfam" id="PF09734">
    <property type="entry name" value="Tau95"/>
    <property type="match status" value="1"/>
</dbReference>
<dbReference type="Gene3D" id="3.30.200.160">
    <property type="entry name" value="TFIIIC, subcomplex tauA, subunit Sfc1, barrel domain"/>
    <property type="match status" value="1"/>
</dbReference>
<feature type="region of interest" description="Disordered" evidence="5">
    <location>
        <begin position="446"/>
        <end position="477"/>
    </location>
</feature>
<feature type="compositionally biased region" description="Polar residues" evidence="5">
    <location>
        <begin position="467"/>
        <end position="477"/>
    </location>
</feature>
<dbReference type="GO" id="GO:0001002">
    <property type="term" value="F:RNA polymerase III type 1 promoter sequence-specific DNA binding"/>
    <property type="evidence" value="ECO:0007669"/>
    <property type="project" value="TreeGrafter"/>
</dbReference>
<feature type="compositionally biased region" description="Acidic residues" evidence="5">
    <location>
        <begin position="451"/>
        <end position="466"/>
    </location>
</feature>
<dbReference type="InterPro" id="IPR041499">
    <property type="entry name" value="Tfc1/Sfc1_N"/>
</dbReference>
<evidence type="ECO:0000259" key="7">
    <source>
        <dbReference type="Pfam" id="PF17682"/>
    </source>
</evidence>
<reference evidence="8" key="1">
    <citation type="submission" date="2016-11" db="UniProtKB">
        <authorList>
            <consortium name="WormBaseParasite"/>
        </authorList>
    </citation>
    <scope>IDENTIFICATION</scope>
    <source>
        <strain evidence="8">pt0022</strain>
    </source>
</reference>
<dbReference type="WBParaSite" id="maker-PairedContig_5606-snap-gene-0.30-mRNA-1">
    <property type="protein sequence ID" value="maker-PairedContig_5606-snap-gene-0.30-mRNA-1"/>
    <property type="gene ID" value="maker-PairedContig_5606-snap-gene-0.30"/>
</dbReference>
<keyword evidence="2" id="KW-0238">DNA-binding</keyword>
<evidence type="ECO:0008006" key="9">
    <source>
        <dbReference type="Google" id="ProtNLM"/>
    </source>
</evidence>
<evidence type="ECO:0000256" key="1">
    <source>
        <dbReference type="ARBA" id="ARBA00004123"/>
    </source>
</evidence>
<keyword evidence="3" id="KW-0804">Transcription</keyword>
<dbReference type="GO" id="GO:0001003">
    <property type="term" value="F:RNA polymerase III type 2 promoter sequence-specific DNA binding"/>
    <property type="evidence" value="ECO:0007669"/>
    <property type="project" value="TreeGrafter"/>
</dbReference>
<organism evidence="8">
    <name type="scientific">Wuchereria bancrofti</name>
    <dbReference type="NCBI Taxonomy" id="6293"/>
    <lineage>
        <taxon>Eukaryota</taxon>
        <taxon>Metazoa</taxon>
        <taxon>Ecdysozoa</taxon>
        <taxon>Nematoda</taxon>
        <taxon>Chromadorea</taxon>
        <taxon>Rhabditida</taxon>
        <taxon>Spirurina</taxon>
        <taxon>Spiruromorpha</taxon>
        <taxon>Filarioidea</taxon>
        <taxon>Onchocercidae</taxon>
        <taxon>Wuchereria</taxon>
    </lineage>
</organism>
<dbReference type="AlphaFoldDB" id="A0A1I8EW74"/>
<dbReference type="InterPro" id="IPR042536">
    <property type="entry name" value="TFIIIC_tauA_Sfc1"/>
</dbReference>